<evidence type="ECO:0000313" key="3">
    <source>
        <dbReference type="EMBL" id="SNS63934.1"/>
    </source>
</evidence>
<keyword evidence="2" id="KW-1133">Transmembrane helix</keyword>
<gene>
    <name evidence="3" type="ORF">SAMN04488107_3280</name>
</gene>
<accession>A0A239G7B6</accession>
<feature type="region of interest" description="Disordered" evidence="1">
    <location>
        <begin position="56"/>
        <end position="141"/>
    </location>
</feature>
<protein>
    <submittedName>
        <fullName evidence="3">Uncharacterized protein</fullName>
    </submittedName>
</protein>
<reference evidence="4" key="1">
    <citation type="submission" date="2017-06" db="EMBL/GenBank/DDBJ databases">
        <authorList>
            <person name="Varghese N."/>
            <person name="Submissions S."/>
        </authorList>
    </citation>
    <scope>NUCLEOTIDE SEQUENCE [LARGE SCALE GENOMIC DNA]</scope>
    <source>
        <strain evidence="4">DSM 45423</strain>
    </source>
</reference>
<dbReference type="AlphaFoldDB" id="A0A239G7B6"/>
<organism evidence="3 4">
    <name type="scientific">Geodermatophilus saharensis</name>
    <dbReference type="NCBI Taxonomy" id="1137994"/>
    <lineage>
        <taxon>Bacteria</taxon>
        <taxon>Bacillati</taxon>
        <taxon>Actinomycetota</taxon>
        <taxon>Actinomycetes</taxon>
        <taxon>Geodermatophilales</taxon>
        <taxon>Geodermatophilaceae</taxon>
        <taxon>Geodermatophilus</taxon>
    </lineage>
</organism>
<sequence>MRAVVLAAALLVLVGVGLFVLGVMTAVTAWYWACVGACALATALLVAARLRAPAEAGVPAPRADERPAAEPARPPAQRPEPAAAADGEEPAAARPGAGSRARPRPSAAPATTGPQPVAAPAGKRGRGGAGPEADPPEEDEEVTDLLLVVDLDDEVLVVDEHPRYHLADCAWLAGRETVPLPVREARADGFTACARCGPDAHLAHRERARRAARRG</sequence>
<evidence type="ECO:0000256" key="1">
    <source>
        <dbReference type="SAM" id="MobiDB-lite"/>
    </source>
</evidence>
<feature type="transmembrane region" description="Helical" evidence="2">
    <location>
        <begin position="29"/>
        <end position="48"/>
    </location>
</feature>
<keyword evidence="2" id="KW-0472">Membrane</keyword>
<dbReference type="Proteomes" id="UP000198386">
    <property type="component" value="Unassembled WGS sequence"/>
</dbReference>
<evidence type="ECO:0000313" key="4">
    <source>
        <dbReference type="Proteomes" id="UP000198386"/>
    </source>
</evidence>
<keyword evidence="4" id="KW-1185">Reference proteome</keyword>
<proteinExistence type="predicted"/>
<name>A0A239G7B6_9ACTN</name>
<dbReference type="EMBL" id="FZOH01000006">
    <property type="protein sequence ID" value="SNS63934.1"/>
    <property type="molecule type" value="Genomic_DNA"/>
</dbReference>
<evidence type="ECO:0000256" key="2">
    <source>
        <dbReference type="SAM" id="Phobius"/>
    </source>
</evidence>
<feature type="compositionally biased region" description="Low complexity" evidence="1">
    <location>
        <begin position="79"/>
        <end position="110"/>
    </location>
</feature>
<keyword evidence="2" id="KW-0812">Transmembrane</keyword>